<dbReference type="EMBL" id="HBGT01004245">
    <property type="protein sequence ID" value="CAD9388271.1"/>
    <property type="molecule type" value="Transcribed_RNA"/>
</dbReference>
<accession>A0A7S2B6Z0</accession>
<evidence type="ECO:0000313" key="2">
    <source>
        <dbReference type="EMBL" id="CAD9388271.1"/>
    </source>
</evidence>
<protein>
    <submittedName>
        <fullName evidence="2">Uncharacterized protein</fullName>
    </submittedName>
</protein>
<dbReference type="AlphaFoldDB" id="A0A7S2B6Z0"/>
<organism evidence="2">
    <name type="scientific">Florenciella parvula</name>
    <dbReference type="NCBI Taxonomy" id="236787"/>
    <lineage>
        <taxon>Eukaryota</taxon>
        <taxon>Sar</taxon>
        <taxon>Stramenopiles</taxon>
        <taxon>Ochrophyta</taxon>
        <taxon>Dictyochophyceae</taxon>
        <taxon>Florenciellales</taxon>
        <taxon>Florenciella</taxon>
    </lineage>
</organism>
<sequence length="155" mass="17704">MKAGTVTVLLHILKAHDAAWASSTGKFREELVNTLLISLDRLLKMEGVEEQMIKVLGCIYRLSRNRETLIPPPSSLTAKIIMRKMREHACAFQIQLYVSQFVAKIRARKALKIEMEMRAREEEQKKALRELQDEQEEKPFGREEMAVAAEAAAHA</sequence>
<gene>
    <name evidence="2" type="ORF">FPAR1323_LOCUS2355</name>
</gene>
<evidence type="ECO:0000256" key="1">
    <source>
        <dbReference type="SAM" id="MobiDB-lite"/>
    </source>
</evidence>
<name>A0A7S2B6Z0_9STRA</name>
<reference evidence="2" key="1">
    <citation type="submission" date="2021-01" db="EMBL/GenBank/DDBJ databases">
        <authorList>
            <person name="Corre E."/>
            <person name="Pelletier E."/>
            <person name="Niang G."/>
            <person name="Scheremetjew M."/>
            <person name="Finn R."/>
            <person name="Kale V."/>
            <person name="Holt S."/>
            <person name="Cochrane G."/>
            <person name="Meng A."/>
            <person name="Brown T."/>
            <person name="Cohen L."/>
        </authorList>
    </citation>
    <scope>NUCLEOTIDE SEQUENCE</scope>
    <source>
        <strain evidence="2">RCC1693</strain>
    </source>
</reference>
<proteinExistence type="predicted"/>
<feature type="compositionally biased region" description="Basic and acidic residues" evidence="1">
    <location>
        <begin position="125"/>
        <end position="145"/>
    </location>
</feature>
<feature type="compositionally biased region" description="Low complexity" evidence="1">
    <location>
        <begin position="146"/>
        <end position="155"/>
    </location>
</feature>
<feature type="region of interest" description="Disordered" evidence="1">
    <location>
        <begin position="125"/>
        <end position="155"/>
    </location>
</feature>